<evidence type="ECO:0000259" key="3">
    <source>
        <dbReference type="PROSITE" id="PS51186"/>
    </source>
</evidence>
<dbReference type="Pfam" id="PF00583">
    <property type="entry name" value="Acetyltransf_1"/>
    <property type="match status" value="1"/>
</dbReference>
<dbReference type="CDD" id="cd04301">
    <property type="entry name" value="NAT_SF"/>
    <property type="match status" value="1"/>
</dbReference>
<evidence type="ECO:0000256" key="2">
    <source>
        <dbReference type="ARBA" id="ARBA00023315"/>
    </source>
</evidence>
<dbReference type="Proteomes" id="UP001499974">
    <property type="component" value="Unassembled WGS sequence"/>
</dbReference>
<dbReference type="PROSITE" id="PS51186">
    <property type="entry name" value="GNAT"/>
    <property type="match status" value="1"/>
</dbReference>
<evidence type="ECO:0000313" key="5">
    <source>
        <dbReference type="Proteomes" id="UP001499974"/>
    </source>
</evidence>
<dbReference type="InterPro" id="IPR000182">
    <property type="entry name" value="GNAT_dom"/>
</dbReference>
<dbReference type="PANTHER" id="PTHR43877">
    <property type="entry name" value="AMINOALKYLPHOSPHONATE N-ACETYLTRANSFERASE-RELATED-RELATED"/>
    <property type="match status" value="1"/>
</dbReference>
<keyword evidence="5" id="KW-1185">Reference proteome</keyword>
<name>A0ABP8X3E9_9ACTN</name>
<proteinExistence type="predicted"/>
<accession>A0ABP8X3E9</accession>
<feature type="domain" description="N-acetyltransferase" evidence="3">
    <location>
        <begin position="1"/>
        <end position="147"/>
    </location>
</feature>
<gene>
    <name evidence="4" type="ORF">GCM10023349_12530</name>
</gene>
<comment type="caution">
    <text evidence="4">The sequence shown here is derived from an EMBL/GenBank/DDBJ whole genome shotgun (WGS) entry which is preliminary data.</text>
</comment>
<dbReference type="InterPro" id="IPR050832">
    <property type="entry name" value="Bact_Acetyltransf"/>
</dbReference>
<organism evidence="4 5">
    <name type="scientific">Nocardioides conyzicola</name>
    <dbReference type="NCBI Taxonomy" id="1651781"/>
    <lineage>
        <taxon>Bacteria</taxon>
        <taxon>Bacillati</taxon>
        <taxon>Actinomycetota</taxon>
        <taxon>Actinomycetes</taxon>
        <taxon>Propionibacteriales</taxon>
        <taxon>Nocardioidaceae</taxon>
        <taxon>Nocardioides</taxon>
    </lineage>
</organism>
<keyword evidence="2" id="KW-0012">Acyltransferase</keyword>
<dbReference type="InterPro" id="IPR006464">
    <property type="entry name" value="AcTrfase_RimI/Ard1"/>
</dbReference>
<evidence type="ECO:0000313" key="4">
    <source>
        <dbReference type="EMBL" id="GAA4698087.1"/>
    </source>
</evidence>
<reference evidence="5" key="1">
    <citation type="journal article" date="2019" name="Int. J. Syst. Evol. Microbiol.">
        <title>The Global Catalogue of Microorganisms (GCM) 10K type strain sequencing project: providing services to taxonomists for standard genome sequencing and annotation.</title>
        <authorList>
            <consortium name="The Broad Institute Genomics Platform"/>
            <consortium name="The Broad Institute Genome Sequencing Center for Infectious Disease"/>
            <person name="Wu L."/>
            <person name="Ma J."/>
        </authorList>
    </citation>
    <scope>NUCLEOTIDE SEQUENCE [LARGE SCALE GENOMIC DNA]</scope>
    <source>
        <strain evidence="5">JCM 18531</strain>
    </source>
</reference>
<sequence>MTVRPATAADVSAIADLEADNLGVDAWSEGLVREGVVGNLPTISYLVAEVDGTVVGHATASVVADIAELQRIAVDPAHRRTGVASELLDAVVDAARSGGADRLLLEVREDNAGAIAFYAARDFVEVHRRRGYYRDGTTAVVMRRSLGRGCGASGHGR</sequence>
<keyword evidence="1" id="KW-0808">Transferase</keyword>
<protein>
    <submittedName>
        <fullName evidence="4">GNAT family N-acetyltransferase</fullName>
    </submittedName>
</protein>
<dbReference type="InterPro" id="IPR016181">
    <property type="entry name" value="Acyl_CoA_acyltransferase"/>
</dbReference>
<dbReference type="EMBL" id="BAABKM010000002">
    <property type="protein sequence ID" value="GAA4698087.1"/>
    <property type="molecule type" value="Genomic_DNA"/>
</dbReference>
<dbReference type="RefSeq" id="WP_345520356.1">
    <property type="nucleotide sequence ID" value="NZ_BAABKM010000002.1"/>
</dbReference>
<dbReference type="NCBIfam" id="TIGR01575">
    <property type="entry name" value="rimI"/>
    <property type="match status" value="1"/>
</dbReference>
<evidence type="ECO:0000256" key="1">
    <source>
        <dbReference type="ARBA" id="ARBA00022679"/>
    </source>
</evidence>
<dbReference type="SUPFAM" id="SSF55729">
    <property type="entry name" value="Acyl-CoA N-acyltransferases (Nat)"/>
    <property type="match status" value="1"/>
</dbReference>
<dbReference type="Gene3D" id="3.40.630.30">
    <property type="match status" value="1"/>
</dbReference>